<organism evidence="1">
    <name type="scientific">viral metagenome</name>
    <dbReference type="NCBI Taxonomy" id="1070528"/>
    <lineage>
        <taxon>unclassified sequences</taxon>
        <taxon>metagenomes</taxon>
        <taxon>organismal metagenomes</taxon>
    </lineage>
</organism>
<evidence type="ECO:0008006" key="2">
    <source>
        <dbReference type="Google" id="ProtNLM"/>
    </source>
</evidence>
<dbReference type="AlphaFoldDB" id="A0A6C0HEU4"/>
<sequence>MGVDGSQSIFIRGPKEVLDNLEKNFLAFDNDDKECKQIIHYFFGPKQLTIEHRDDNYLICNTHFRNETIYQYFDKLLEKYPMCWIKNRYSNELGYCGMWIGRYQDGKKFIQELEWEELNYDEIAHLKDFSS</sequence>
<name>A0A6C0HEU4_9ZZZZ</name>
<accession>A0A6C0HEU4</accession>
<protein>
    <recommendedName>
        <fullName evidence="2">YubB ferredoxin-like domain-containing protein</fullName>
    </recommendedName>
</protein>
<evidence type="ECO:0000313" key="1">
    <source>
        <dbReference type="EMBL" id="QHT78897.1"/>
    </source>
</evidence>
<proteinExistence type="predicted"/>
<reference evidence="1" key="1">
    <citation type="journal article" date="2020" name="Nature">
        <title>Giant virus diversity and host interactions through global metagenomics.</title>
        <authorList>
            <person name="Schulz F."/>
            <person name="Roux S."/>
            <person name="Paez-Espino D."/>
            <person name="Jungbluth S."/>
            <person name="Walsh D.A."/>
            <person name="Denef V.J."/>
            <person name="McMahon K.D."/>
            <person name="Konstantinidis K.T."/>
            <person name="Eloe-Fadrosh E.A."/>
            <person name="Kyrpides N.C."/>
            <person name="Woyke T."/>
        </authorList>
    </citation>
    <scope>NUCLEOTIDE SEQUENCE</scope>
    <source>
        <strain evidence="1">GVMAG-M-3300023179-97</strain>
    </source>
</reference>
<dbReference type="EMBL" id="MN739942">
    <property type="protein sequence ID" value="QHT78897.1"/>
    <property type="molecule type" value="Genomic_DNA"/>
</dbReference>